<dbReference type="PANTHER" id="PTHR17604:SF7">
    <property type="entry name" value="TONDU-DOMAIN-CONTAINING GROWTH INHIBITOR, ISOFORM A"/>
    <property type="match status" value="1"/>
</dbReference>
<evidence type="ECO:0000256" key="1">
    <source>
        <dbReference type="SAM" id="MobiDB-lite"/>
    </source>
</evidence>
<dbReference type="SMART" id="SM00711">
    <property type="entry name" value="TDU"/>
    <property type="match status" value="2"/>
</dbReference>
<dbReference type="EMBL" id="GECZ01026893">
    <property type="protein sequence ID" value="JAS42876.1"/>
    <property type="molecule type" value="Transcribed_RNA"/>
</dbReference>
<dbReference type="InterPro" id="IPR006627">
    <property type="entry name" value="TDU_repeat"/>
</dbReference>
<dbReference type="GO" id="GO:0045892">
    <property type="term" value="P:negative regulation of DNA-templated transcription"/>
    <property type="evidence" value="ECO:0007669"/>
    <property type="project" value="TreeGrafter"/>
</dbReference>
<dbReference type="GO" id="GO:0001223">
    <property type="term" value="F:transcription coactivator binding"/>
    <property type="evidence" value="ECO:0007669"/>
    <property type="project" value="TreeGrafter"/>
</dbReference>
<evidence type="ECO:0008006" key="3">
    <source>
        <dbReference type="Google" id="ProtNLM"/>
    </source>
</evidence>
<name>A0A1B6EXW7_9HEMI</name>
<organism evidence="2">
    <name type="scientific">Cuerna arida</name>
    <dbReference type="NCBI Taxonomy" id="1464854"/>
    <lineage>
        <taxon>Eukaryota</taxon>
        <taxon>Metazoa</taxon>
        <taxon>Ecdysozoa</taxon>
        <taxon>Arthropoda</taxon>
        <taxon>Hexapoda</taxon>
        <taxon>Insecta</taxon>
        <taxon>Pterygota</taxon>
        <taxon>Neoptera</taxon>
        <taxon>Paraneoptera</taxon>
        <taxon>Hemiptera</taxon>
        <taxon>Auchenorrhyncha</taxon>
        <taxon>Membracoidea</taxon>
        <taxon>Cicadellidae</taxon>
        <taxon>Cicadellinae</taxon>
        <taxon>Proconiini</taxon>
        <taxon>Cuerna</taxon>
    </lineage>
</organism>
<reference evidence="2" key="1">
    <citation type="submission" date="2015-11" db="EMBL/GenBank/DDBJ databases">
        <title>De novo transcriptome assembly of four potential Pierce s Disease insect vectors from Arizona vineyards.</title>
        <authorList>
            <person name="Tassone E.E."/>
        </authorList>
    </citation>
    <scope>NUCLEOTIDE SEQUENCE</scope>
</reference>
<gene>
    <name evidence="2" type="ORF">g.12998</name>
</gene>
<proteinExistence type="predicted"/>
<accession>A0A1B6EXW7</accession>
<sequence>MESSESPLEVLSRAATMVQDNILPPSYDEARSYSKCKEVLSPVSGGKWRRDRRQRVIGAPPPEYPHKTAPGIHSEPIDMSTRRPRGSPPSYSQSLCYVRRPSVITPVQQPSGIVEEEGVCDPVIDEHFRRSLGKDYMSVFADNGRIKKPAADKTVTIDSSDTASSLSVDDHFAKALGETWLKLQKGESARLRSDPVPTIQSLVN</sequence>
<dbReference type="InterPro" id="IPR028184">
    <property type="entry name" value="VGLL4"/>
</dbReference>
<protein>
    <recommendedName>
        <fullName evidence="3">Transcription cofactor vestigial-like protein 4</fullName>
    </recommendedName>
</protein>
<dbReference type="AlphaFoldDB" id="A0A1B6EXW7"/>
<dbReference type="Pfam" id="PF15245">
    <property type="entry name" value="VGLL4"/>
    <property type="match status" value="1"/>
</dbReference>
<dbReference type="PANTHER" id="PTHR17604">
    <property type="entry name" value="TRANSCRIPTION COFACTOR VESTIGIAL-LIKE PROTEIN 4"/>
    <property type="match status" value="1"/>
</dbReference>
<feature type="region of interest" description="Disordered" evidence="1">
    <location>
        <begin position="44"/>
        <end position="93"/>
    </location>
</feature>
<evidence type="ECO:0000313" key="2">
    <source>
        <dbReference type="EMBL" id="JAS42876.1"/>
    </source>
</evidence>